<dbReference type="Proteomes" id="UP000682111">
    <property type="component" value="Unassembled WGS sequence"/>
</dbReference>
<evidence type="ECO:0000313" key="5">
    <source>
        <dbReference type="Proteomes" id="UP000682111"/>
    </source>
</evidence>
<organism evidence="4 5">
    <name type="scientific">Robertmurraya siralis</name>
    <dbReference type="NCBI Taxonomy" id="77777"/>
    <lineage>
        <taxon>Bacteria</taxon>
        <taxon>Bacillati</taxon>
        <taxon>Bacillota</taxon>
        <taxon>Bacilli</taxon>
        <taxon>Bacillales</taxon>
        <taxon>Bacillaceae</taxon>
        <taxon>Robertmurraya</taxon>
    </lineage>
</organism>
<evidence type="ECO:0000256" key="1">
    <source>
        <dbReference type="ARBA" id="ARBA00022490"/>
    </source>
</evidence>
<dbReference type="InterPro" id="IPR016193">
    <property type="entry name" value="Cytidine_deaminase-like"/>
</dbReference>
<dbReference type="Gene3D" id="3.10.20.10">
    <property type="match status" value="1"/>
</dbReference>
<dbReference type="GO" id="GO:0016783">
    <property type="term" value="F:sulfurtransferase activity"/>
    <property type="evidence" value="ECO:0007669"/>
    <property type="project" value="InterPro"/>
</dbReference>
<gene>
    <name evidence="4" type="primary">fdhD_2</name>
    <name evidence="3" type="synonym">fdhD</name>
    <name evidence="4" type="ORF">J27TS8_17810</name>
</gene>
<protein>
    <recommendedName>
        <fullName evidence="3">Sulfur carrier protein FdhD</fullName>
    </recommendedName>
</protein>
<keyword evidence="2 3" id="KW-0501">Molybdenum cofactor biosynthesis</keyword>
<accession>A0A920BT98</accession>
<dbReference type="Gene3D" id="3.40.140.10">
    <property type="entry name" value="Cytidine Deaminase, domain 2"/>
    <property type="match status" value="1"/>
</dbReference>
<keyword evidence="1 3" id="KW-0963">Cytoplasm</keyword>
<dbReference type="PANTHER" id="PTHR30592:SF1">
    <property type="entry name" value="SULFUR CARRIER PROTEIN FDHD"/>
    <property type="match status" value="1"/>
</dbReference>
<dbReference type="Pfam" id="PF02634">
    <property type="entry name" value="FdhD-NarQ"/>
    <property type="match status" value="1"/>
</dbReference>
<dbReference type="PANTHER" id="PTHR30592">
    <property type="entry name" value="FORMATE DEHYDROGENASE"/>
    <property type="match status" value="1"/>
</dbReference>
<comment type="function">
    <text evidence="3">Required for formate dehydrogenase (FDH) activity. Acts as a sulfur carrier protein that transfers sulfur from IscS to the molybdenum cofactor prior to its insertion into FDH.</text>
</comment>
<evidence type="ECO:0000313" key="4">
    <source>
        <dbReference type="EMBL" id="GIN61788.1"/>
    </source>
</evidence>
<dbReference type="InterPro" id="IPR003786">
    <property type="entry name" value="FdhD"/>
</dbReference>
<comment type="caution">
    <text evidence="4">The sequence shown here is derived from an EMBL/GenBank/DDBJ whole genome shotgun (WGS) entry which is preliminary data.</text>
</comment>
<dbReference type="GO" id="GO:0006777">
    <property type="term" value="P:Mo-molybdopterin cofactor biosynthetic process"/>
    <property type="evidence" value="ECO:0007669"/>
    <property type="project" value="UniProtKB-UniRule"/>
</dbReference>
<comment type="caution">
    <text evidence="3">Lacks conserved residue(s) required for the propagation of feature annotation.</text>
</comment>
<dbReference type="GO" id="GO:0005737">
    <property type="term" value="C:cytoplasm"/>
    <property type="evidence" value="ECO:0007669"/>
    <property type="project" value="UniProtKB-SubCell"/>
</dbReference>
<dbReference type="NCBIfam" id="TIGR00129">
    <property type="entry name" value="fdhD_narQ"/>
    <property type="match status" value="1"/>
</dbReference>
<feature type="active site" description="Cysteine persulfide intermediate" evidence="3">
    <location>
        <position position="106"/>
    </location>
</feature>
<comment type="similarity">
    <text evidence="3">Belongs to the FdhD family.</text>
</comment>
<name>A0A920BT98_9BACI</name>
<evidence type="ECO:0000256" key="2">
    <source>
        <dbReference type="ARBA" id="ARBA00023150"/>
    </source>
</evidence>
<dbReference type="EMBL" id="BORC01000002">
    <property type="protein sequence ID" value="GIN61788.1"/>
    <property type="molecule type" value="Genomic_DNA"/>
</dbReference>
<dbReference type="AlphaFoldDB" id="A0A920BT98"/>
<sequence>MKPIATMRRTMRFQNGRIVVKDEAVVTEYPLTIKINGKEWTTLVCSPENLEELTLGFLASEGVIKKIEDIDELWIQENEGYAHVKTKRINPFYEKLQNKRYINSCCGGSRQSFVFAHDALTSKRINKFQVKLSIEKVFHLMAKMEEAAIVFQQTGGVHNAALCDQNGIILTRMDIGRHNALDKIYGNCMKNKLEIRDKILVFSGRVSSEILIKVAKIGCEIILSKSAPTELALELAEQLGITTIGFIRGQSLNVYTFPERVLISNSIDEENFFPNKKSI</sequence>
<comment type="subcellular location">
    <subcellularLocation>
        <location evidence="3">Cytoplasm</location>
    </subcellularLocation>
</comment>
<dbReference type="SUPFAM" id="SSF53927">
    <property type="entry name" value="Cytidine deaminase-like"/>
    <property type="match status" value="1"/>
</dbReference>
<dbReference type="HAMAP" id="MF_00187">
    <property type="entry name" value="FdhD"/>
    <property type="match status" value="1"/>
</dbReference>
<dbReference type="GO" id="GO:0097163">
    <property type="term" value="F:sulfur carrier activity"/>
    <property type="evidence" value="ECO:0007669"/>
    <property type="project" value="UniProtKB-UniRule"/>
</dbReference>
<reference evidence="4" key="1">
    <citation type="submission" date="2021-03" db="EMBL/GenBank/DDBJ databases">
        <title>Antimicrobial resistance genes in bacteria isolated from Japanese honey, and their potential for conferring macrolide and lincosamide resistance in the American foulbrood pathogen Paenibacillus larvae.</title>
        <authorList>
            <person name="Okamoto M."/>
            <person name="Kumagai M."/>
            <person name="Kanamori H."/>
            <person name="Takamatsu D."/>
        </authorList>
    </citation>
    <scope>NUCLEOTIDE SEQUENCE</scope>
    <source>
        <strain evidence="4">J27TS8</strain>
    </source>
</reference>
<dbReference type="RefSeq" id="WP_212933511.1">
    <property type="nucleotide sequence ID" value="NZ_BORC01000002.1"/>
</dbReference>
<proteinExistence type="inferred from homology"/>
<evidence type="ECO:0000256" key="3">
    <source>
        <dbReference type="HAMAP-Rule" id="MF_00187"/>
    </source>
</evidence>
<dbReference type="PIRSF" id="PIRSF015626">
    <property type="entry name" value="FdhD"/>
    <property type="match status" value="1"/>
</dbReference>
<keyword evidence="5" id="KW-1185">Reference proteome</keyword>